<feature type="region of interest" description="Disordered" evidence="22">
    <location>
        <begin position="505"/>
        <end position="524"/>
    </location>
</feature>
<dbReference type="PANTHER" id="PTHR21577">
    <property type="entry name" value="SHUGOSHIN"/>
    <property type="match status" value="1"/>
</dbReference>
<dbReference type="Pfam" id="PF07558">
    <property type="entry name" value="Shugoshin_N"/>
    <property type="match status" value="1"/>
</dbReference>
<keyword evidence="26" id="KW-1185">Reference proteome</keyword>
<evidence type="ECO:0000256" key="4">
    <source>
        <dbReference type="ARBA" id="ARBA00004647"/>
    </source>
</evidence>
<evidence type="ECO:0000256" key="18">
    <source>
        <dbReference type="ARBA" id="ARBA00023328"/>
    </source>
</evidence>
<feature type="compositionally biased region" description="Polar residues" evidence="22">
    <location>
        <begin position="109"/>
        <end position="131"/>
    </location>
</feature>
<evidence type="ECO:0000256" key="22">
    <source>
        <dbReference type="SAM" id="MobiDB-lite"/>
    </source>
</evidence>
<evidence type="ECO:0000256" key="15">
    <source>
        <dbReference type="ARBA" id="ARBA00023212"/>
    </source>
</evidence>
<comment type="subcellular location">
    <subcellularLocation>
        <location evidence="3">Chromosome</location>
        <location evidence="3">Centromere</location>
        <location evidence="3">Kinetochore</location>
    </subcellularLocation>
    <subcellularLocation>
        <location evidence="1">Cytoplasm</location>
        <location evidence="1">Cytoskeleton</location>
        <location evidence="1">Microtubule organizing center</location>
        <location evidence="1">Centrosome</location>
    </subcellularLocation>
    <subcellularLocation>
        <location evidence="4">Cytoplasm</location>
        <location evidence="4">Cytoskeleton</location>
        <location evidence="4">Spindle pole</location>
    </subcellularLocation>
    <subcellularLocation>
        <location evidence="2">Nucleus speckle</location>
    </subcellularLocation>
</comment>
<dbReference type="GO" id="GO:0016607">
    <property type="term" value="C:nuclear speck"/>
    <property type="evidence" value="ECO:0007669"/>
    <property type="project" value="UniProtKB-SubCell"/>
</dbReference>
<evidence type="ECO:0000256" key="17">
    <source>
        <dbReference type="ARBA" id="ARBA00023306"/>
    </source>
</evidence>
<reference evidence="25 26" key="1">
    <citation type="submission" date="2019-05" db="EMBL/GenBank/DDBJ databases">
        <title>A Chromosome-scale Meerkat (S. suricatta) Genome Assembly.</title>
        <authorList>
            <person name="Dudchenko O."/>
            <person name="Lieberman Aiden E."/>
            <person name="Tung J."/>
            <person name="Barreiro L.B."/>
            <person name="Clutton-Brock T.H."/>
        </authorList>
    </citation>
    <scope>NUCLEOTIDE SEQUENCE [LARGE SCALE GENOMIC DNA]</scope>
</reference>
<evidence type="ECO:0000256" key="19">
    <source>
        <dbReference type="ARBA" id="ARBA00074224"/>
    </source>
</evidence>
<dbReference type="GO" id="GO:0000922">
    <property type="term" value="C:spindle pole"/>
    <property type="evidence" value="ECO:0007669"/>
    <property type="project" value="UniProtKB-SubCell"/>
</dbReference>
<feature type="coiled-coil region" evidence="21">
    <location>
        <begin position="54"/>
        <end position="88"/>
    </location>
</feature>
<keyword evidence="18" id="KW-0137">Centromere</keyword>
<dbReference type="RefSeq" id="XP_029796213.1">
    <property type="nucleotide sequence ID" value="XM_029940353.1"/>
</dbReference>
<evidence type="ECO:0000256" key="10">
    <source>
        <dbReference type="ARBA" id="ARBA00022776"/>
    </source>
</evidence>
<evidence type="ECO:0000256" key="13">
    <source>
        <dbReference type="ARBA" id="ARBA00022843"/>
    </source>
</evidence>
<dbReference type="Proteomes" id="UP000472268">
    <property type="component" value="Chromosome 5"/>
</dbReference>
<keyword evidence="8" id="KW-0597">Phosphoprotein</keyword>
<keyword evidence="11" id="KW-0159">Chromosome partition</keyword>
<organism evidence="25 26">
    <name type="scientific">Suricata suricatta</name>
    <name type="common">Meerkat</name>
    <dbReference type="NCBI Taxonomy" id="37032"/>
    <lineage>
        <taxon>Eukaryota</taxon>
        <taxon>Metazoa</taxon>
        <taxon>Chordata</taxon>
        <taxon>Craniata</taxon>
        <taxon>Vertebrata</taxon>
        <taxon>Euteleostomi</taxon>
        <taxon>Mammalia</taxon>
        <taxon>Eutheria</taxon>
        <taxon>Laurasiatheria</taxon>
        <taxon>Carnivora</taxon>
        <taxon>Feliformia</taxon>
        <taxon>Herpestidae</taxon>
        <taxon>Suricata</taxon>
    </lineage>
</organism>
<protein>
    <recommendedName>
        <fullName evidence="19">Shugoshin 1</fullName>
    </recommendedName>
    <alternativeName>
        <fullName evidence="20">Shugoshin-like 1</fullName>
    </alternativeName>
</protein>
<dbReference type="PANTHER" id="PTHR21577:SF3">
    <property type="entry name" value="SHUGOSHIN 1-RELATED"/>
    <property type="match status" value="1"/>
</dbReference>
<dbReference type="CTD" id="151648"/>
<keyword evidence="17" id="KW-0131">Cell cycle</keyword>
<feature type="compositionally biased region" description="Polar residues" evidence="22">
    <location>
        <begin position="152"/>
        <end position="165"/>
    </location>
</feature>
<feature type="compositionally biased region" description="Polar residues" evidence="22">
    <location>
        <begin position="346"/>
        <end position="366"/>
    </location>
</feature>
<evidence type="ECO:0000256" key="16">
    <source>
        <dbReference type="ARBA" id="ARBA00023242"/>
    </source>
</evidence>
<evidence type="ECO:0000256" key="12">
    <source>
        <dbReference type="ARBA" id="ARBA00022838"/>
    </source>
</evidence>
<feature type="compositionally biased region" description="Basic and acidic residues" evidence="22">
    <location>
        <begin position="260"/>
        <end position="275"/>
    </location>
</feature>
<feature type="region of interest" description="Disordered" evidence="22">
    <location>
        <begin position="343"/>
        <end position="439"/>
    </location>
</feature>
<evidence type="ECO:0000256" key="2">
    <source>
        <dbReference type="ARBA" id="ARBA00004324"/>
    </source>
</evidence>
<evidence type="ECO:0000256" key="21">
    <source>
        <dbReference type="SAM" id="Coils"/>
    </source>
</evidence>
<keyword evidence="7" id="KW-0963">Cytoplasm</keyword>
<dbReference type="GO" id="GO:0005813">
    <property type="term" value="C:centrosome"/>
    <property type="evidence" value="ECO:0007669"/>
    <property type="project" value="UniProtKB-SubCell"/>
</dbReference>
<dbReference type="Pfam" id="PF07557">
    <property type="entry name" value="Shugoshin_C"/>
    <property type="match status" value="1"/>
</dbReference>
<evidence type="ECO:0000256" key="8">
    <source>
        <dbReference type="ARBA" id="ARBA00022553"/>
    </source>
</evidence>
<proteinExistence type="inferred from homology"/>
<evidence type="ECO:0000256" key="11">
    <source>
        <dbReference type="ARBA" id="ARBA00022829"/>
    </source>
</evidence>
<feature type="region of interest" description="Disordered" evidence="22">
    <location>
        <begin position="251"/>
        <end position="321"/>
    </location>
</feature>
<keyword evidence="16" id="KW-0539">Nucleus</keyword>
<dbReference type="OrthoDB" id="9901374at2759"/>
<evidence type="ECO:0000256" key="6">
    <source>
        <dbReference type="ARBA" id="ARBA00022454"/>
    </source>
</evidence>
<dbReference type="OMA" id="FNNLCQF"/>
<evidence type="ECO:0000256" key="14">
    <source>
        <dbReference type="ARBA" id="ARBA00023054"/>
    </source>
</evidence>
<evidence type="ECO:0000256" key="20">
    <source>
        <dbReference type="ARBA" id="ARBA00083289"/>
    </source>
</evidence>
<keyword evidence="12" id="KW-0995">Kinetochore</keyword>
<dbReference type="GO" id="GO:0045132">
    <property type="term" value="P:meiotic chromosome segregation"/>
    <property type="evidence" value="ECO:0007669"/>
    <property type="project" value="InterPro"/>
</dbReference>
<dbReference type="FunFam" id="1.20.5.730:FF:000004">
    <property type="entry name" value="SGO1 isoform 1"/>
    <property type="match status" value="1"/>
</dbReference>
<keyword evidence="14 21" id="KW-0175">Coiled coil</keyword>
<evidence type="ECO:0000259" key="23">
    <source>
        <dbReference type="Pfam" id="PF07557"/>
    </source>
</evidence>
<dbReference type="Ensembl" id="ENSSSUT00005004237.1">
    <property type="protein sequence ID" value="ENSSSUP00005003658.1"/>
    <property type="gene ID" value="ENSSSUG00005002402.1"/>
</dbReference>
<feature type="region of interest" description="Disordered" evidence="22">
    <location>
        <begin position="108"/>
        <end position="134"/>
    </location>
</feature>
<dbReference type="GO" id="GO:0051301">
    <property type="term" value="P:cell division"/>
    <property type="evidence" value="ECO:0007669"/>
    <property type="project" value="UniProtKB-KW"/>
</dbReference>
<evidence type="ECO:0000259" key="24">
    <source>
        <dbReference type="Pfam" id="PF07558"/>
    </source>
</evidence>
<dbReference type="InterPro" id="IPR011515">
    <property type="entry name" value="Shugoshin_C"/>
</dbReference>
<dbReference type="GO" id="GO:0000776">
    <property type="term" value="C:kinetochore"/>
    <property type="evidence" value="ECO:0007669"/>
    <property type="project" value="UniProtKB-KW"/>
</dbReference>
<evidence type="ECO:0000256" key="9">
    <source>
        <dbReference type="ARBA" id="ARBA00022618"/>
    </source>
</evidence>
<reference evidence="25" key="3">
    <citation type="submission" date="2025-09" db="UniProtKB">
        <authorList>
            <consortium name="Ensembl"/>
        </authorList>
    </citation>
    <scope>IDENTIFICATION</scope>
</reference>
<dbReference type="AlphaFoldDB" id="A0A673SVL6"/>
<dbReference type="InterPro" id="IPR011516">
    <property type="entry name" value="Shugoshin_N"/>
</dbReference>
<comment type="similarity">
    <text evidence="5">Belongs to the shugoshin family.</text>
</comment>
<evidence type="ECO:0000256" key="3">
    <source>
        <dbReference type="ARBA" id="ARBA00004629"/>
    </source>
</evidence>
<keyword evidence="15" id="KW-0206">Cytoskeleton</keyword>
<dbReference type="Gene3D" id="1.20.5.730">
    <property type="entry name" value="Single helix bin"/>
    <property type="match status" value="1"/>
</dbReference>
<feature type="compositionally biased region" description="Basic and acidic residues" evidence="22">
    <location>
        <begin position="307"/>
        <end position="321"/>
    </location>
</feature>
<evidence type="ECO:0000256" key="7">
    <source>
        <dbReference type="ARBA" id="ARBA00022490"/>
    </source>
</evidence>
<accession>A0A673SVL6</accession>
<reference evidence="25" key="2">
    <citation type="submission" date="2025-08" db="UniProtKB">
        <authorList>
            <consortium name="Ensembl"/>
        </authorList>
    </citation>
    <scope>IDENTIFICATION</scope>
</reference>
<feature type="compositionally biased region" description="Basic residues" evidence="22">
    <location>
        <begin position="291"/>
        <end position="306"/>
    </location>
</feature>
<evidence type="ECO:0000256" key="5">
    <source>
        <dbReference type="ARBA" id="ARBA00010845"/>
    </source>
</evidence>
<keyword evidence="9" id="KW-0132">Cell division</keyword>
<dbReference type="InterPro" id="IPR038889">
    <property type="entry name" value="Shugoshin1/2"/>
</dbReference>
<evidence type="ECO:0000313" key="25">
    <source>
        <dbReference type="Ensembl" id="ENSSSUP00005003658.1"/>
    </source>
</evidence>
<feature type="domain" description="Shugoshin N-terminal coiled-coil" evidence="24">
    <location>
        <begin position="22"/>
        <end position="66"/>
    </location>
</feature>
<feature type="domain" description="Shugoshin C-terminal" evidence="23">
    <location>
        <begin position="469"/>
        <end position="490"/>
    </location>
</feature>
<feature type="region of interest" description="Disordered" evidence="22">
    <location>
        <begin position="146"/>
        <end position="166"/>
    </location>
</feature>
<dbReference type="GO" id="GO:0010457">
    <property type="term" value="P:centriole-centriole cohesion"/>
    <property type="evidence" value="ECO:0007669"/>
    <property type="project" value="UniProtKB-ARBA"/>
</dbReference>
<name>A0A673SVL6_SURSU</name>
<keyword evidence="13" id="KW-0832">Ubl conjugation</keyword>
<feature type="compositionally biased region" description="Basic residues" evidence="22">
    <location>
        <begin position="509"/>
        <end position="524"/>
    </location>
</feature>
<sequence length="524" mass="59812">MAKERCLKKSFQDSLEDIKKRMKEKRSKNLAEIGKRKSFIAAPCQIITNTSSLLKNYQDNNRMLALALENEKSKVREAQDIILQLRKECYYLTCQLYALQEQLSSQQSGETAQNQEACPSGMAPSSDNNSGDLFVKDLPQVPLQEAHLPGQGESSQIEEQVPTSQDRLEFDLNSDEDKSADKVLPRTVSVRRSLKKHFNNTLDDFEISLFSEQSFELERIRCVDPLVNMHILENVEQNVCQWNKDQINLSPKLIGPERSTNTKEDISEYKPEQTKSKRRGAQGRKGEEKRKANRRKKSKSISKYKASKSENKKTVSKKMLDDSVTSSDAYNFNLGEGIHLTPFRQKVNNDSNRGENNSESEVSTCESSGSGDDSDDLYLPTCKYSQDLSSESERSPVARPRPKRALKCRDEKEMEDSTQTPISALPKTHRSPHFSLKDITNAPLDPVMKIRKLSLSPKKNKESPTVSLPKRRCTTTMNYKEPTLISKLRRGDPFTDLCFLNSPIFKQKKDPRRRSKKKSMKQIQ</sequence>
<keyword evidence="6" id="KW-0158">Chromosome</keyword>
<gene>
    <name evidence="25" type="primary">SGO1</name>
</gene>
<evidence type="ECO:0000256" key="1">
    <source>
        <dbReference type="ARBA" id="ARBA00004300"/>
    </source>
</evidence>
<dbReference type="GeneID" id="115292325"/>
<keyword evidence="10" id="KW-0498">Mitosis</keyword>
<evidence type="ECO:0000313" key="26">
    <source>
        <dbReference type="Proteomes" id="UP000472268"/>
    </source>
</evidence>